<proteinExistence type="predicted"/>
<organism evidence="1 2">
    <name type="scientific">Sphaerodactylus townsendi</name>
    <dbReference type="NCBI Taxonomy" id="933632"/>
    <lineage>
        <taxon>Eukaryota</taxon>
        <taxon>Metazoa</taxon>
        <taxon>Chordata</taxon>
        <taxon>Craniata</taxon>
        <taxon>Vertebrata</taxon>
        <taxon>Euteleostomi</taxon>
        <taxon>Lepidosauria</taxon>
        <taxon>Squamata</taxon>
        <taxon>Bifurcata</taxon>
        <taxon>Gekkota</taxon>
        <taxon>Sphaerodactylidae</taxon>
        <taxon>Sphaerodactylus</taxon>
    </lineage>
</organism>
<dbReference type="EMBL" id="CM037629">
    <property type="protein sequence ID" value="KAH7990978.1"/>
    <property type="molecule type" value="Genomic_DNA"/>
</dbReference>
<evidence type="ECO:0000313" key="2">
    <source>
        <dbReference type="Proteomes" id="UP000827872"/>
    </source>
</evidence>
<keyword evidence="2" id="KW-1185">Reference proteome</keyword>
<reference evidence="1" key="1">
    <citation type="submission" date="2021-08" db="EMBL/GenBank/DDBJ databases">
        <title>The first chromosome-level gecko genome reveals the dynamic sex chromosomes of Neotropical dwarf geckos (Sphaerodactylidae: Sphaerodactylus).</title>
        <authorList>
            <person name="Pinto B.J."/>
            <person name="Keating S.E."/>
            <person name="Gamble T."/>
        </authorList>
    </citation>
    <scope>NUCLEOTIDE SEQUENCE</scope>
    <source>
        <strain evidence="1">TG3544</strain>
    </source>
</reference>
<accession>A0ACB8EF03</accession>
<evidence type="ECO:0000313" key="1">
    <source>
        <dbReference type="EMBL" id="KAH7990978.1"/>
    </source>
</evidence>
<protein>
    <submittedName>
        <fullName evidence="1">Uncharacterized protein</fullName>
    </submittedName>
</protein>
<dbReference type="Proteomes" id="UP000827872">
    <property type="component" value="Linkage Group LG16"/>
</dbReference>
<sequence>MHSAVAQGPGVACGKFVPAAQEQGDTSLHNYAPSMDAASSQNVEYSKIHMTASRREHERPNDSLIKVPIDFTLWPASTQAESRIGSRRLKLEPTGPDMATFSALSV</sequence>
<gene>
    <name evidence="1" type="ORF">K3G42_013501</name>
</gene>
<name>A0ACB8EF03_9SAUR</name>
<comment type="caution">
    <text evidence="1">The sequence shown here is derived from an EMBL/GenBank/DDBJ whole genome shotgun (WGS) entry which is preliminary data.</text>
</comment>